<evidence type="ECO:0000256" key="1">
    <source>
        <dbReference type="SAM" id="MobiDB-lite"/>
    </source>
</evidence>
<reference evidence="2" key="1">
    <citation type="submission" date="2021-09" db="EMBL/GenBank/DDBJ databases">
        <authorList>
            <consortium name="Pathogen Informatics"/>
        </authorList>
    </citation>
    <scope>NUCLEOTIDE SEQUENCE</scope>
</reference>
<organism evidence="2 3">
    <name type="scientific">Cercopithifilaria johnstoni</name>
    <dbReference type="NCBI Taxonomy" id="2874296"/>
    <lineage>
        <taxon>Eukaryota</taxon>
        <taxon>Metazoa</taxon>
        <taxon>Ecdysozoa</taxon>
        <taxon>Nematoda</taxon>
        <taxon>Chromadorea</taxon>
        <taxon>Rhabditida</taxon>
        <taxon>Spirurina</taxon>
        <taxon>Spiruromorpha</taxon>
        <taxon>Filarioidea</taxon>
        <taxon>Onchocercidae</taxon>
        <taxon>Cercopithifilaria</taxon>
    </lineage>
</organism>
<proteinExistence type="predicted"/>
<dbReference type="Proteomes" id="UP000746747">
    <property type="component" value="Unassembled WGS sequence"/>
</dbReference>
<keyword evidence="3" id="KW-1185">Reference proteome</keyword>
<feature type="region of interest" description="Disordered" evidence="1">
    <location>
        <begin position="1"/>
        <end position="32"/>
    </location>
</feature>
<dbReference type="AlphaFoldDB" id="A0A8J2M6B0"/>
<comment type="caution">
    <text evidence="2">The sequence shown here is derived from an EMBL/GenBank/DDBJ whole genome shotgun (WGS) entry which is preliminary data.</text>
</comment>
<sequence>QNATSGNSFASIQPHVSTNSDRSASVQNAQSSALNFMQHQQQQQAYFAQLQQHQQMQYMQRFGAAFPITGPPNSVNAVAQQAYEQQMAALHASFGYPGIFMPPSFPPK</sequence>
<dbReference type="EMBL" id="CAKAEH010002083">
    <property type="protein sequence ID" value="CAG9541037.1"/>
    <property type="molecule type" value="Genomic_DNA"/>
</dbReference>
<accession>A0A8J2M6B0</accession>
<protein>
    <submittedName>
        <fullName evidence="2">Uncharacterized protein</fullName>
    </submittedName>
</protein>
<evidence type="ECO:0000313" key="2">
    <source>
        <dbReference type="EMBL" id="CAG9541037.1"/>
    </source>
</evidence>
<gene>
    <name evidence="2" type="ORF">CJOHNSTONI_LOCUS10498</name>
</gene>
<evidence type="ECO:0000313" key="3">
    <source>
        <dbReference type="Proteomes" id="UP000746747"/>
    </source>
</evidence>
<feature type="non-terminal residue" evidence="2">
    <location>
        <position position="1"/>
    </location>
</feature>
<name>A0A8J2M6B0_9BILA</name>